<evidence type="ECO:0000313" key="3">
    <source>
        <dbReference type="EMBL" id="SYX86930.1"/>
    </source>
</evidence>
<proteinExistence type="predicted"/>
<gene>
    <name evidence="2" type="ORF">M5X04_06670</name>
    <name evidence="3" type="ORF">PBLR_15356</name>
</gene>
<protein>
    <submittedName>
        <fullName evidence="3">Uncharacterized protein</fullName>
    </submittedName>
</protein>
<evidence type="ECO:0000313" key="4">
    <source>
        <dbReference type="Proteomes" id="UP000304148"/>
    </source>
</evidence>
<sequence length="55" mass="6335">MATIILYMAYLLIPVLSFLFLFNLLDNNKKRTQYSVTYASVMSAFCFIVFLSGQL</sequence>
<dbReference type="AlphaFoldDB" id="A0A383RIW7"/>
<evidence type="ECO:0000313" key="2">
    <source>
        <dbReference type="EMBL" id="MCY9529028.1"/>
    </source>
</evidence>
<keyword evidence="5" id="KW-1185">Reference proteome</keyword>
<keyword evidence="1" id="KW-0472">Membrane</keyword>
<name>A0A383RIW7_PAEAL</name>
<keyword evidence="1" id="KW-0812">Transmembrane</keyword>
<dbReference type="EMBL" id="JAMDLY010000006">
    <property type="protein sequence ID" value="MCY9529028.1"/>
    <property type="molecule type" value="Genomic_DNA"/>
</dbReference>
<reference evidence="2 5" key="3">
    <citation type="submission" date="2022-05" db="EMBL/GenBank/DDBJ databases">
        <title>Genome Sequencing of Bee-Associated Microbes.</title>
        <authorList>
            <person name="Dunlap C."/>
        </authorList>
    </citation>
    <scope>NUCLEOTIDE SEQUENCE [LARGE SCALE GENOMIC DNA]</scope>
    <source>
        <strain evidence="2 5">NRRL NRS-750</strain>
    </source>
</reference>
<keyword evidence="1" id="KW-1133">Transmembrane helix</keyword>
<dbReference type="Proteomes" id="UP000304148">
    <property type="component" value="Chromosome"/>
</dbReference>
<dbReference type="EMBL" id="LS992241">
    <property type="protein sequence ID" value="SYX86930.1"/>
    <property type="molecule type" value="Genomic_DNA"/>
</dbReference>
<reference evidence="4" key="1">
    <citation type="submission" date="2018-08" db="EMBL/GenBank/DDBJ databases">
        <authorList>
            <person name="Chevrot R."/>
        </authorList>
    </citation>
    <scope>NUCLEOTIDE SEQUENCE [LARGE SCALE GENOMIC DNA]</scope>
</reference>
<dbReference type="Proteomes" id="UP001527090">
    <property type="component" value="Unassembled WGS sequence"/>
</dbReference>
<evidence type="ECO:0000313" key="5">
    <source>
        <dbReference type="Proteomes" id="UP001527090"/>
    </source>
</evidence>
<accession>A0A383RIW7</accession>
<reference evidence="3" key="2">
    <citation type="submission" date="2018-08" db="EMBL/GenBank/DDBJ databases">
        <authorList>
            <person name="Ferrada E.E."/>
            <person name="Latorre B.A."/>
        </authorList>
    </citation>
    <scope>NUCLEOTIDE SEQUENCE</scope>
    <source>
        <strain evidence="3">Paenibacillus B-LR1</strain>
    </source>
</reference>
<organism evidence="3 4">
    <name type="scientific">Paenibacillus alvei</name>
    <name type="common">Bacillus alvei</name>
    <dbReference type="NCBI Taxonomy" id="44250"/>
    <lineage>
        <taxon>Bacteria</taxon>
        <taxon>Bacillati</taxon>
        <taxon>Bacillota</taxon>
        <taxon>Bacilli</taxon>
        <taxon>Bacillales</taxon>
        <taxon>Paenibacillaceae</taxon>
        <taxon>Paenibacillus</taxon>
    </lineage>
</organism>
<feature type="transmembrane region" description="Helical" evidence="1">
    <location>
        <begin position="6"/>
        <end position="24"/>
    </location>
</feature>
<feature type="transmembrane region" description="Helical" evidence="1">
    <location>
        <begin position="36"/>
        <end position="53"/>
    </location>
</feature>
<dbReference type="RefSeq" id="WP_155987339.1">
    <property type="nucleotide sequence ID" value="NZ_JAMDLY010000006.1"/>
</dbReference>
<evidence type="ECO:0000256" key="1">
    <source>
        <dbReference type="SAM" id="Phobius"/>
    </source>
</evidence>